<name>A0A2N1N2B5_9GLOM</name>
<dbReference type="Proteomes" id="UP000233469">
    <property type="component" value="Unassembled WGS sequence"/>
</dbReference>
<reference evidence="2 3" key="2">
    <citation type="submission" date="2017-10" db="EMBL/GenBank/DDBJ databases">
        <title>Extensive intraspecific genome diversity in a model arbuscular mycorrhizal fungus.</title>
        <authorList>
            <person name="Chen E.C.H."/>
            <person name="Morin E."/>
            <person name="Baudet D."/>
            <person name="Noel J."/>
            <person name="Ndikumana S."/>
            <person name="Charron P."/>
            <person name="St-Onge C."/>
            <person name="Giorgi J."/>
            <person name="Grigoriev I.V."/>
            <person name="Roux C."/>
            <person name="Martin F.M."/>
            <person name="Corradi N."/>
        </authorList>
    </citation>
    <scope>NUCLEOTIDE SEQUENCE [LARGE SCALE GENOMIC DNA]</scope>
    <source>
        <strain evidence="2 3">C2</strain>
    </source>
</reference>
<keyword evidence="1" id="KW-1133">Transmembrane helix</keyword>
<comment type="caution">
    <text evidence="2">The sequence shown here is derived from an EMBL/GenBank/DDBJ whole genome shotgun (WGS) entry which is preliminary data.</text>
</comment>
<protein>
    <submittedName>
        <fullName evidence="2">Uncharacterized protein</fullName>
    </submittedName>
</protein>
<keyword evidence="1" id="KW-0472">Membrane</keyword>
<dbReference type="VEuPathDB" id="FungiDB:RhiirFUN_017535"/>
<dbReference type="AlphaFoldDB" id="A0A2N1N2B5"/>
<evidence type="ECO:0000313" key="2">
    <source>
        <dbReference type="EMBL" id="PKK68021.1"/>
    </source>
</evidence>
<proteinExistence type="predicted"/>
<organism evidence="2 3">
    <name type="scientific">Rhizophagus irregularis</name>
    <dbReference type="NCBI Taxonomy" id="588596"/>
    <lineage>
        <taxon>Eukaryota</taxon>
        <taxon>Fungi</taxon>
        <taxon>Fungi incertae sedis</taxon>
        <taxon>Mucoromycota</taxon>
        <taxon>Glomeromycotina</taxon>
        <taxon>Glomeromycetes</taxon>
        <taxon>Glomerales</taxon>
        <taxon>Glomeraceae</taxon>
        <taxon>Rhizophagus</taxon>
    </lineage>
</organism>
<sequence length="76" mass="9219">MALKHMRYLPELKQTFLHALLYLSIILNTYLILCFFSSSSRQKTHSHYCRATQCWELVFSYSKDFNWIPRQSVYFC</sequence>
<feature type="transmembrane region" description="Helical" evidence="1">
    <location>
        <begin position="16"/>
        <end position="36"/>
    </location>
</feature>
<accession>A0A2N1N2B5</accession>
<evidence type="ECO:0000256" key="1">
    <source>
        <dbReference type="SAM" id="Phobius"/>
    </source>
</evidence>
<reference evidence="2 3" key="1">
    <citation type="submission" date="2016-04" db="EMBL/GenBank/DDBJ databases">
        <title>Genome analyses suggest a sexual origin of heterokaryosis in a supposedly ancient asexual fungus.</title>
        <authorList>
            <person name="Ropars J."/>
            <person name="Sedzielewska K."/>
            <person name="Noel J."/>
            <person name="Charron P."/>
            <person name="Farinelli L."/>
            <person name="Marton T."/>
            <person name="Kruger M."/>
            <person name="Pelin A."/>
            <person name="Brachmann A."/>
            <person name="Corradi N."/>
        </authorList>
    </citation>
    <scope>NUCLEOTIDE SEQUENCE [LARGE SCALE GENOMIC DNA]</scope>
    <source>
        <strain evidence="2 3">C2</strain>
    </source>
</reference>
<gene>
    <name evidence="2" type="ORF">RhiirC2_851764</name>
</gene>
<dbReference type="EMBL" id="LLXL01000890">
    <property type="protein sequence ID" value="PKK68021.1"/>
    <property type="molecule type" value="Genomic_DNA"/>
</dbReference>
<keyword evidence="1" id="KW-0812">Transmembrane</keyword>
<evidence type="ECO:0000313" key="3">
    <source>
        <dbReference type="Proteomes" id="UP000233469"/>
    </source>
</evidence>